<dbReference type="Proteomes" id="UP000887560">
    <property type="component" value="Unplaced"/>
</dbReference>
<comment type="caution">
    <text evidence="1">Lacks conserved residue(s) required for the propagation of feature annotation.</text>
</comment>
<evidence type="ECO:0000259" key="2">
    <source>
        <dbReference type="PROSITE" id="PS51864"/>
    </source>
</evidence>
<dbReference type="InterPro" id="IPR010695">
    <property type="entry name" value="FAIM1"/>
</dbReference>
<reference evidence="4" key="1">
    <citation type="submission" date="2022-11" db="UniProtKB">
        <authorList>
            <consortium name="WormBaseParasite"/>
        </authorList>
    </citation>
    <scope>IDENTIFICATION</scope>
</reference>
<keyword evidence="3" id="KW-1185">Reference proteome</keyword>
<dbReference type="GO" id="GO:1902042">
    <property type="term" value="P:negative regulation of extrinsic apoptotic signaling pathway via death domain receptors"/>
    <property type="evidence" value="ECO:0007669"/>
    <property type="project" value="TreeGrafter"/>
</dbReference>
<dbReference type="InterPro" id="IPR024079">
    <property type="entry name" value="MetalloPept_cat_dom_sf"/>
</dbReference>
<dbReference type="InterPro" id="IPR038513">
    <property type="entry name" value="FAIM1_dom_sf"/>
</dbReference>
<evidence type="ECO:0000256" key="1">
    <source>
        <dbReference type="PROSITE-ProRule" id="PRU01211"/>
    </source>
</evidence>
<dbReference type="Gene3D" id="3.40.390.10">
    <property type="entry name" value="Collagenase (Catalytic Domain)"/>
    <property type="match status" value="1"/>
</dbReference>
<dbReference type="Pfam" id="PF06905">
    <property type="entry name" value="FAIM1"/>
    <property type="match status" value="1"/>
</dbReference>
<dbReference type="PROSITE" id="PS51864">
    <property type="entry name" value="ASTACIN"/>
    <property type="match status" value="1"/>
</dbReference>
<feature type="domain" description="Peptidase M12A" evidence="2">
    <location>
        <begin position="1"/>
        <end position="92"/>
    </location>
</feature>
<dbReference type="SUPFAM" id="SSF55486">
    <property type="entry name" value="Metalloproteases ('zincins'), catalytic domain"/>
    <property type="match status" value="1"/>
</dbReference>
<dbReference type="PANTHER" id="PTHR13088">
    <property type="entry name" value="FAS APOPTOTIC INHIBITORY MOLECULE FAIM"/>
    <property type="match status" value="1"/>
</dbReference>
<dbReference type="WBParaSite" id="scf7180000418736.g2830">
    <property type="protein sequence ID" value="scf7180000418736.g2830"/>
    <property type="gene ID" value="scf7180000418736.g2830"/>
</dbReference>
<protein>
    <submittedName>
        <fullName evidence="4">Peptidase M12A domain-containing protein</fullName>
    </submittedName>
</protein>
<accession>A0A915NLA7</accession>
<organism evidence="3 4">
    <name type="scientific">Meloidogyne floridensis</name>
    <dbReference type="NCBI Taxonomy" id="298350"/>
    <lineage>
        <taxon>Eukaryota</taxon>
        <taxon>Metazoa</taxon>
        <taxon>Ecdysozoa</taxon>
        <taxon>Nematoda</taxon>
        <taxon>Chromadorea</taxon>
        <taxon>Rhabditida</taxon>
        <taxon>Tylenchina</taxon>
        <taxon>Tylenchomorpha</taxon>
        <taxon>Tylenchoidea</taxon>
        <taxon>Meloidogynidae</taxon>
        <taxon>Meloidogyninae</taxon>
        <taxon>Meloidogyne</taxon>
    </lineage>
</organism>
<dbReference type="Pfam" id="PF01400">
    <property type="entry name" value="Astacin"/>
    <property type="match status" value="1"/>
</dbReference>
<dbReference type="AlphaFoldDB" id="A0A915NLA7"/>
<dbReference type="Gene3D" id="2.40.128.180">
    <property type="match status" value="2"/>
</dbReference>
<name>A0A915NLA7_9BILA</name>
<dbReference type="FunFam" id="2.40.128.180:FF:000001">
    <property type="entry name" value="Fas apoptotic inhibitory molecule 1"/>
    <property type="match status" value="1"/>
</dbReference>
<dbReference type="PANTHER" id="PTHR13088:SF3">
    <property type="entry name" value="FAS APOPTOTIC INHIBITORY MOLECULE 1"/>
    <property type="match status" value="1"/>
</dbReference>
<evidence type="ECO:0000313" key="4">
    <source>
        <dbReference type="WBParaSite" id="scf7180000418736.g2830"/>
    </source>
</evidence>
<sequence length="304" mass="34733">RDRFITINWQNVNPQKYDAFAVSDATKFTSYGVRYDYGSIMHYSSTIATQNFGQKTMTAKINPQSNDPIMGQRNGLSETDVVELRRMMSKLDDDLISKNFENDLVATWTVPMSDKVYKIEFEHGTTTGKRSLRVNGKEIIKHDWMFKLVGREMFELNGVKCSVSIDAVGIFAYEYTLQVGGKTYEKFREQQKKALQIWLVRMAEEEIRICLEKETLDVWVNGSKVETTGEFVEEGGTKTHFEIGAGASAYIISQSSGKRQIGLVHQLYVNDALIRPCEGNEDQAVITSMDNENLLKRRQFLNKI</sequence>
<dbReference type="GO" id="GO:0004222">
    <property type="term" value="F:metalloendopeptidase activity"/>
    <property type="evidence" value="ECO:0007669"/>
    <property type="project" value="InterPro"/>
</dbReference>
<dbReference type="GO" id="GO:0006508">
    <property type="term" value="P:proteolysis"/>
    <property type="evidence" value="ECO:0007669"/>
    <property type="project" value="InterPro"/>
</dbReference>
<evidence type="ECO:0000313" key="3">
    <source>
        <dbReference type="Proteomes" id="UP000887560"/>
    </source>
</evidence>
<proteinExistence type="predicted"/>
<dbReference type="InterPro" id="IPR001506">
    <property type="entry name" value="Peptidase_M12A"/>
</dbReference>